<gene>
    <name evidence="2" type="ORF">CB5_LOCUS26707</name>
</gene>
<sequence>MASSPPLCRSPPRRRRSAALAAPPRSPRRIRCSRRSPRQSRGGDLRSARRCFSRSSATWPEEAAVLRRRYHDEKFKEFCYMYLYFGLRSRGDTTHYDAVANSAASGVLSAGLASAFGTGGGTGSRQGDRLAS</sequence>
<feature type="region of interest" description="Disordered" evidence="1">
    <location>
        <begin position="1"/>
        <end position="49"/>
    </location>
</feature>
<name>A0A6V7QL34_ANACO</name>
<proteinExistence type="predicted"/>
<evidence type="ECO:0000313" key="2">
    <source>
        <dbReference type="EMBL" id="CAD1843496.1"/>
    </source>
</evidence>
<reference evidence="2" key="1">
    <citation type="submission" date="2020-07" db="EMBL/GenBank/DDBJ databases">
        <authorList>
            <person name="Lin J."/>
        </authorList>
    </citation>
    <scope>NUCLEOTIDE SEQUENCE</scope>
</reference>
<dbReference type="AlphaFoldDB" id="A0A6V7QL34"/>
<accession>A0A6V7QL34</accession>
<evidence type="ECO:0000256" key="1">
    <source>
        <dbReference type="SAM" id="MobiDB-lite"/>
    </source>
</evidence>
<feature type="compositionally biased region" description="Basic residues" evidence="1">
    <location>
        <begin position="26"/>
        <end position="38"/>
    </location>
</feature>
<protein>
    <submittedName>
        <fullName evidence="2">Uncharacterized protein</fullName>
    </submittedName>
</protein>
<organism evidence="2">
    <name type="scientific">Ananas comosus var. bracteatus</name>
    <name type="common">red pineapple</name>
    <dbReference type="NCBI Taxonomy" id="296719"/>
    <lineage>
        <taxon>Eukaryota</taxon>
        <taxon>Viridiplantae</taxon>
        <taxon>Streptophyta</taxon>
        <taxon>Embryophyta</taxon>
        <taxon>Tracheophyta</taxon>
        <taxon>Spermatophyta</taxon>
        <taxon>Magnoliopsida</taxon>
        <taxon>Liliopsida</taxon>
        <taxon>Poales</taxon>
        <taxon>Bromeliaceae</taxon>
        <taxon>Bromelioideae</taxon>
        <taxon>Ananas</taxon>
    </lineage>
</organism>
<dbReference type="EMBL" id="LR862136">
    <property type="protein sequence ID" value="CAD1843496.1"/>
    <property type="molecule type" value="Genomic_DNA"/>
</dbReference>